<evidence type="ECO:0000313" key="12">
    <source>
        <dbReference type="EMBL" id="BCM81670.1"/>
    </source>
</evidence>
<comment type="similarity">
    <text evidence="4">Belongs to the intradiol ring-cleavage dioxygenase family.</text>
</comment>
<dbReference type="InterPro" id="IPR050770">
    <property type="entry name" value="Intradiol_RC_Dioxygenase"/>
</dbReference>
<evidence type="ECO:0000256" key="9">
    <source>
        <dbReference type="ARBA" id="ARBA00023002"/>
    </source>
</evidence>
<dbReference type="Gene3D" id="2.60.130.10">
    <property type="entry name" value="Aromatic compound dioxygenase"/>
    <property type="match status" value="1"/>
</dbReference>
<dbReference type="UniPathway" id="UPA00157">
    <property type="reaction ID" value="UER00258"/>
</dbReference>
<dbReference type="Pfam" id="PF00775">
    <property type="entry name" value="Dioxygenase_C"/>
    <property type="match status" value="1"/>
</dbReference>
<evidence type="ECO:0000259" key="11">
    <source>
        <dbReference type="PROSITE" id="PS00083"/>
    </source>
</evidence>
<dbReference type="GO" id="GO:0018576">
    <property type="term" value="F:catechol 1,2-dioxygenase activity"/>
    <property type="evidence" value="ECO:0007669"/>
    <property type="project" value="UniProtKB-EC"/>
</dbReference>
<comment type="pathway">
    <text evidence="3">Aromatic compound metabolism; beta-ketoadipate pathway; 5-oxo-4,5-dihydro-2-furylacetate from catechol: step 1/3.</text>
</comment>
<feature type="domain" description="Intradiol ring-cleavage dioxygenases" evidence="11">
    <location>
        <begin position="136"/>
        <end position="164"/>
    </location>
</feature>
<proteinExistence type="inferred from homology"/>
<dbReference type="PANTHER" id="PTHR33711">
    <property type="entry name" value="DIOXYGENASE, PUTATIVE (AFU_ORTHOLOGUE AFUA_2G02910)-RELATED"/>
    <property type="match status" value="1"/>
</dbReference>
<evidence type="ECO:0000256" key="8">
    <source>
        <dbReference type="ARBA" id="ARBA00022964"/>
    </source>
</evidence>
<gene>
    <name evidence="12" type="primary">catA_1</name>
    <name evidence="12" type="ORF">mvi_01310</name>
</gene>
<evidence type="ECO:0000256" key="2">
    <source>
        <dbReference type="ARBA" id="ARBA00001965"/>
    </source>
</evidence>
<dbReference type="InterPro" id="IPR000627">
    <property type="entry name" value="Intradiol_dOase_C"/>
</dbReference>
<evidence type="ECO:0000256" key="5">
    <source>
        <dbReference type="ARBA" id="ARBA00013118"/>
    </source>
</evidence>
<evidence type="ECO:0000256" key="6">
    <source>
        <dbReference type="ARBA" id="ARBA00022723"/>
    </source>
</evidence>
<dbReference type="KEGG" id="mind:mvi_01310"/>
<dbReference type="NCBIfam" id="TIGR02439">
    <property type="entry name" value="catechol_proteo"/>
    <property type="match status" value="1"/>
</dbReference>
<dbReference type="AlphaFoldDB" id="A0A8H8WNY6"/>
<comment type="catalytic activity">
    <reaction evidence="1">
        <text>catechol + O2 = cis,cis-muconate + 2 H(+)</text>
        <dbReference type="Rhea" id="RHEA:23852"/>
        <dbReference type="ChEBI" id="CHEBI:15378"/>
        <dbReference type="ChEBI" id="CHEBI:15379"/>
        <dbReference type="ChEBI" id="CHEBI:18135"/>
        <dbReference type="ChEBI" id="CHEBI:32379"/>
        <dbReference type="EC" id="1.13.11.1"/>
    </reaction>
</comment>
<evidence type="ECO:0000256" key="10">
    <source>
        <dbReference type="ARBA" id="ARBA00023004"/>
    </source>
</evidence>
<evidence type="ECO:0000313" key="13">
    <source>
        <dbReference type="Proteomes" id="UP000663508"/>
    </source>
</evidence>
<dbReference type="RefSeq" id="WP_207180865.1">
    <property type="nucleotide sequence ID" value="NZ_AP024145.1"/>
</dbReference>
<dbReference type="GO" id="GO:0019614">
    <property type="term" value="P:catechol-containing compound catabolic process"/>
    <property type="evidence" value="ECO:0007669"/>
    <property type="project" value="InterPro"/>
</dbReference>
<organism evidence="12 13">
    <name type="scientific">Methylobacterium indicum</name>
    <dbReference type="NCBI Taxonomy" id="1775910"/>
    <lineage>
        <taxon>Bacteria</taxon>
        <taxon>Pseudomonadati</taxon>
        <taxon>Pseudomonadota</taxon>
        <taxon>Alphaproteobacteria</taxon>
        <taxon>Hyphomicrobiales</taxon>
        <taxon>Methylobacteriaceae</taxon>
        <taxon>Methylobacterium</taxon>
    </lineage>
</organism>
<evidence type="ECO:0000256" key="4">
    <source>
        <dbReference type="ARBA" id="ARBA00007825"/>
    </source>
</evidence>
<dbReference type="EC" id="1.13.11.1" evidence="5"/>
<keyword evidence="8 12" id="KW-0223">Dioxygenase</keyword>
<dbReference type="InterPro" id="IPR007535">
    <property type="entry name" value="Catechol_dOase_N"/>
</dbReference>
<dbReference type="GO" id="GO:0008199">
    <property type="term" value="F:ferric iron binding"/>
    <property type="evidence" value="ECO:0007669"/>
    <property type="project" value="InterPro"/>
</dbReference>
<evidence type="ECO:0000256" key="1">
    <source>
        <dbReference type="ARBA" id="ARBA00001312"/>
    </source>
</evidence>
<keyword evidence="9" id="KW-0560">Oxidoreductase</keyword>
<evidence type="ECO:0000256" key="3">
    <source>
        <dbReference type="ARBA" id="ARBA00004957"/>
    </source>
</evidence>
<dbReference type="Proteomes" id="UP000663508">
    <property type="component" value="Chromosome"/>
</dbReference>
<keyword evidence="7" id="KW-0058">Aromatic hydrocarbons catabolism</keyword>
<reference evidence="12" key="1">
    <citation type="submission" date="2020-11" db="EMBL/GenBank/DDBJ databases">
        <title>Complete genome sequence of a novel pathogenic Methylobacterium strain isolated from rice in Vietnam.</title>
        <authorList>
            <person name="Lai K."/>
            <person name="Okazaki S."/>
            <person name="Higashi K."/>
            <person name="Mori H."/>
            <person name="Toyoda A."/>
            <person name="Kurokawa K."/>
        </authorList>
    </citation>
    <scope>NUCLEOTIDE SEQUENCE</scope>
    <source>
        <strain evidence="12">VL1</strain>
    </source>
</reference>
<dbReference type="PANTHER" id="PTHR33711:SF7">
    <property type="entry name" value="INTRADIOL RING-CLEAVAGE DIOXYGENASES DOMAIN-CONTAINING PROTEIN-RELATED"/>
    <property type="match status" value="1"/>
</dbReference>
<keyword evidence="10" id="KW-0408">Iron</keyword>
<name>A0A8H8WNY6_9HYPH</name>
<dbReference type="GO" id="GO:0042952">
    <property type="term" value="P:beta-ketoadipate pathway"/>
    <property type="evidence" value="ECO:0007669"/>
    <property type="project" value="UniProtKB-UniPathway"/>
</dbReference>
<sequence>MTDSLMQRGDVKALLDKAAGLDNDTGDRRLKQIVRRVLSDAFATIEAFQVTPTEFWRAVDYVTRLGQSNEAGLLVAGLGLEHFLDILLDEEERKAGLEGGTPRTIEGPLWLAGAPLAQGEARLDQDPEPDAETIVMTGQVRDPDGNPVPGAVVDVWHANTKGGYSFFDSSQSAWNLRRRIRTDGDGRYAFRSIMPVGYGCPPDGTTQELLDRLGRHGQRPAHIHFFVEAPGYRKLTTQINIAGDRYLHEDFAFATRDELIVEARRETAPEEIARRGLSGPFSTLTFDFTLNREADHLPETVVLRAHATAA</sequence>
<dbReference type="InterPro" id="IPR012801">
    <property type="entry name" value="Cchol_dOase_prob"/>
</dbReference>
<evidence type="ECO:0000256" key="7">
    <source>
        <dbReference type="ARBA" id="ARBA00022797"/>
    </source>
</evidence>
<dbReference type="Pfam" id="PF04444">
    <property type="entry name" value="Dioxygenase_N"/>
    <property type="match status" value="1"/>
</dbReference>
<dbReference type="PROSITE" id="PS00083">
    <property type="entry name" value="INTRADIOL_DIOXYGENAS"/>
    <property type="match status" value="1"/>
</dbReference>
<keyword evidence="6" id="KW-0479">Metal-binding</keyword>
<dbReference type="SUPFAM" id="SSF49482">
    <property type="entry name" value="Aromatic compound dioxygenase"/>
    <property type="match status" value="1"/>
</dbReference>
<comment type="cofactor">
    <cofactor evidence="2">
        <name>Fe(3+)</name>
        <dbReference type="ChEBI" id="CHEBI:29034"/>
    </cofactor>
</comment>
<dbReference type="CDD" id="cd03460">
    <property type="entry name" value="1_2-CTD"/>
    <property type="match status" value="1"/>
</dbReference>
<accession>A0A8H8WNY6</accession>
<dbReference type="EMBL" id="AP024145">
    <property type="protein sequence ID" value="BCM81670.1"/>
    <property type="molecule type" value="Genomic_DNA"/>
</dbReference>
<protein>
    <recommendedName>
        <fullName evidence="5">catechol 1,2-dioxygenase</fullName>
        <ecNumber evidence="5">1.13.11.1</ecNumber>
    </recommendedName>
</protein>
<dbReference type="InterPro" id="IPR015889">
    <property type="entry name" value="Intradiol_dOase_core"/>
</dbReference>